<dbReference type="OrthoDB" id="19923at2759"/>
<dbReference type="Gene3D" id="1.10.555.10">
    <property type="entry name" value="Rho GTPase activation protein"/>
    <property type="match status" value="1"/>
</dbReference>
<dbReference type="SMART" id="SM00324">
    <property type="entry name" value="RhoGAP"/>
    <property type="match status" value="1"/>
</dbReference>
<evidence type="ECO:0000313" key="3">
    <source>
        <dbReference type="Proteomes" id="UP000230069"/>
    </source>
</evidence>
<feature type="domain" description="Rho-GAP" evidence="1">
    <location>
        <begin position="144"/>
        <end position="374"/>
    </location>
</feature>
<evidence type="ECO:0000259" key="1">
    <source>
        <dbReference type="PROSITE" id="PS50238"/>
    </source>
</evidence>
<organism evidence="2 3">
    <name type="scientific">Aquilegia coerulea</name>
    <name type="common">Rocky mountain columbine</name>
    <dbReference type="NCBI Taxonomy" id="218851"/>
    <lineage>
        <taxon>Eukaryota</taxon>
        <taxon>Viridiplantae</taxon>
        <taxon>Streptophyta</taxon>
        <taxon>Embryophyta</taxon>
        <taxon>Tracheophyta</taxon>
        <taxon>Spermatophyta</taxon>
        <taxon>Magnoliopsida</taxon>
        <taxon>Ranunculales</taxon>
        <taxon>Ranunculaceae</taxon>
        <taxon>Thalictroideae</taxon>
        <taxon>Aquilegia</taxon>
    </lineage>
</organism>
<name>A0A2G5F156_AQUCA</name>
<proteinExistence type="predicted"/>
<keyword evidence="3" id="KW-1185">Reference proteome</keyword>
<dbReference type="AlphaFoldDB" id="A0A2G5F156"/>
<dbReference type="InterPro" id="IPR008936">
    <property type="entry name" value="Rho_GTPase_activation_prot"/>
</dbReference>
<reference evidence="2 3" key="1">
    <citation type="submission" date="2017-09" db="EMBL/GenBank/DDBJ databases">
        <title>WGS assembly of Aquilegia coerulea Goldsmith.</title>
        <authorList>
            <person name="Hodges S."/>
            <person name="Kramer E."/>
            <person name="Nordborg M."/>
            <person name="Tomkins J."/>
            <person name="Borevitz J."/>
            <person name="Derieg N."/>
            <person name="Yan J."/>
            <person name="Mihaltcheva S."/>
            <person name="Hayes R.D."/>
            <person name="Rokhsar D."/>
        </authorList>
    </citation>
    <scope>NUCLEOTIDE SEQUENCE [LARGE SCALE GENOMIC DNA]</scope>
    <source>
        <strain evidence="3">cv. Goldsmith</strain>
    </source>
</reference>
<dbReference type="Proteomes" id="UP000230069">
    <property type="component" value="Unassembled WGS sequence"/>
</dbReference>
<protein>
    <recommendedName>
        <fullName evidence="1">Rho-GAP domain-containing protein</fullName>
    </recommendedName>
</protein>
<dbReference type="GO" id="GO:0007165">
    <property type="term" value="P:signal transduction"/>
    <property type="evidence" value="ECO:0007669"/>
    <property type="project" value="InterPro"/>
</dbReference>
<dbReference type="PANTHER" id="PTHR47367:SF1">
    <property type="entry name" value="OS07G0486500 PROTEIN"/>
    <property type="match status" value="1"/>
</dbReference>
<dbReference type="EMBL" id="KZ305019">
    <property type="protein sequence ID" value="PIA61755.1"/>
    <property type="molecule type" value="Genomic_DNA"/>
</dbReference>
<dbReference type="PROSITE" id="PS50238">
    <property type="entry name" value="RHOGAP"/>
    <property type="match status" value="1"/>
</dbReference>
<dbReference type="CDD" id="cd00159">
    <property type="entry name" value="RhoGAP"/>
    <property type="match status" value="1"/>
</dbReference>
<dbReference type="EMBL" id="KZ305019">
    <property type="protein sequence ID" value="PIA61756.1"/>
    <property type="molecule type" value="Genomic_DNA"/>
</dbReference>
<dbReference type="FunCoup" id="A0A2G5F156">
    <property type="interactions" value="283"/>
</dbReference>
<dbReference type="InterPro" id="IPR000198">
    <property type="entry name" value="RhoGAP_dom"/>
</dbReference>
<dbReference type="PANTHER" id="PTHR47367">
    <property type="entry name" value="AUXIN-REGULATED PROTEIN-LIKE"/>
    <property type="match status" value="1"/>
</dbReference>
<accession>A0A2G5F156</accession>
<dbReference type="Pfam" id="PF00620">
    <property type="entry name" value="RhoGAP"/>
    <property type="match status" value="1"/>
</dbReference>
<evidence type="ECO:0000313" key="2">
    <source>
        <dbReference type="EMBL" id="PIA61755.1"/>
    </source>
</evidence>
<gene>
    <name evidence="2" type="ORF">AQUCO_00200030v1</name>
</gene>
<dbReference type="STRING" id="218851.A0A2G5F156"/>
<sequence length="383" mass="42706">MPSAVTPPQWHEKATDFFSSSGVKLKEARQTAGPIVEEVAKDAKEKVVDVAGKVGSMMKSRWSIIQQAAQRPRSKEAMQERLICAAASTGTLLRKGITETKDKVAVGKLKVEEVAKKTAQKSKTILTNIERRQKGVAGTDVFGVPIEVTVQRQESSRPLPHVVVKCADYLVLSGLNTEYLFKYEGDRKTIQQLISVFNEDWNASVPEGVTPLDVATLCKCYLASLPEPLTTFVLYHEIRSARSSIHSMRNILKKLPTVNYMTLEFITALLLRVSQKSILNKMDARSLAMEMAPLIIWQKGQKPEYCDQYFNQSTKVPSKKNMDSPPTYSAWDTLSEEDDGIDVSSAIPLDDGLPTDFSAIEVVQCLIEHHNAIFTDANETIWR</sequence>
<dbReference type="SUPFAM" id="SSF48350">
    <property type="entry name" value="GTPase activation domain, GAP"/>
    <property type="match status" value="1"/>
</dbReference>